<name>A0A074KUZ2_9BACT</name>
<comment type="similarity">
    <text evidence="2">Belongs to the SusD family.</text>
</comment>
<dbReference type="Proteomes" id="UP000027821">
    <property type="component" value="Unassembled WGS sequence"/>
</dbReference>
<feature type="domain" description="RagB/SusD" evidence="6">
    <location>
        <begin position="362"/>
        <end position="530"/>
    </location>
</feature>
<dbReference type="Pfam" id="PF14322">
    <property type="entry name" value="SusD-like_3"/>
    <property type="match status" value="1"/>
</dbReference>
<dbReference type="GO" id="GO:0009279">
    <property type="term" value="C:cell outer membrane"/>
    <property type="evidence" value="ECO:0007669"/>
    <property type="project" value="UniProtKB-SubCell"/>
</dbReference>
<dbReference type="InterPro" id="IPR011990">
    <property type="entry name" value="TPR-like_helical_dom_sf"/>
</dbReference>
<dbReference type="CDD" id="cd08977">
    <property type="entry name" value="SusD"/>
    <property type="match status" value="1"/>
</dbReference>
<evidence type="ECO:0000256" key="2">
    <source>
        <dbReference type="ARBA" id="ARBA00006275"/>
    </source>
</evidence>
<sequence length="530" mass="59574">MTNIKIYLFAIGITATVACTGDFLDTEPITQLTDENFYRTTDDAYRALVGNYEGLHMIWAEGVSFPVASEILSDNAFGGTGAADGFGYQMLDEFDRSRSTADQNLFQANWAAYYGAVFRCNSFLERMDQIDWEGNDQLRVTYEAETRFLRAFLYFDMVRLWGNIPLLTSPSPDNVPQADPVEVYRAIAEDLQFAAENLNPVPFAAQVPAEFGRATKWAAQALIGRVYLYYTGYYQQVDLAGVISRDQAMAYLEDVITNSGHGLVEDFAHLWPAASLEDYAGERNLENIFNIRYTYTSDYDGNTDGNHWMVMLGIREQSFFPYGRGWGGGTVNPRLYSAYNANDTRREASIIAIQEEGLPFTNQTRQREYTGYYNKKYSPMVNEEGRDLPLDFGAPNHMIGQFQDYIVIRYADVLLMAAELGSGNAQTYLNDVRRRAYGNNFSQVSVNAANILAERRFEFAGEGIRYWDLLRQGINVAASTISESTTVLNAGAPVAKVISEGNIIQTNGLQQIPNNQILLSDRVLQQNPGW</sequence>
<evidence type="ECO:0000256" key="4">
    <source>
        <dbReference type="ARBA" id="ARBA00023136"/>
    </source>
</evidence>
<dbReference type="AlphaFoldDB" id="A0A074KUZ2"/>
<gene>
    <name evidence="8" type="ORF">EL17_09810</name>
</gene>
<keyword evidence="4" id="KW-0472">Membrane</keyword>
<evidence type="ECO:0000259" key="6">
    <source>
        <dbReference type="Pfam" id="PF07980"/>
    </source>
</evidence>
<protein>
    <submittedName>
        <fullName evidence="8">Carbohydrate-binding protein SusD</fullName>
    </submittedName>
</protein>
<dbReference type="PROSITE" id="PS51257">
    <property type="entry name" value="PROKAR_LIPOPROTEIN"/>
    <property type="match status" value="1"/>
</dbReference>
<evidence type="ECO:0000313" key="8">
    <source>
        <dbReference type="EMBL" id="KEO73796.1"/>
    </source>
</evidence>
<organism evidence="8 9">
    <name type="scientific">Anditalea andensis</name>
    <dbReference type="NCBI Taxonomy" id="1048983"/>
    <lineage>
        <taxon>Bacteria</taxon>
        <taxon>Pseudomonadati</taxon>
        <taxon>Bacteroidota</taxon>
        <taxon>Cytophagia</taxon>
        <taxon>Cytophagales</taxon>
        <taxon>Cytophagaceae</taxon>
        <taxon>Anditalea</taxon>
    </lineage>
</organism>
<keyword evidence="5" id="KW-0998">Cell outer membrane</keyword>
<evidence type="ECO:0000256" key="3">
    <source>
        <dbReference type="ARBA" id="ARBA00022729"/>
    </source>
</evidence>
<evidence type="ECO:0000259" key="7">
    <source>
        <dbReference type="Pfam" id="PF14322"/>
    </source>
</evidence>
<evidence type="ECO:0000256" key="1">
    <source>
        <dbReference type="ARBA" id="ARBA00004442"/>
    </source>
</evidence>
<dbReference type="EMBL" id="JMIH01000018">
    <property type="protein sequence ID" value="KEO73796.1"/>
    <property type="molecule type" value="Genomic_DNA"/>
</dbReference>
<dbReference type="Pfam" id="PF07980">
    <property type="entry name" value="SusD_RagB"/>
    <property type="match status" value="1"/>
</dbReference>
<feature type="domain" description="SusD-like N-terminal" evidence="7">
    <location>
        <begin position="97"/>
        <end position="228"/>
    </location>
</feature>
<proteinExistence type="inferred from homology"/>
<dbReference type="InterPro" id="IPR033985">
    <property type="entry name" value="SusD-like_N"/>
</dbReference>
<dbReference type="OrthoDB" id="9792139at2"/>
<evidence type="ECO:0000313" key="9">
    <source>
        <dbReference type="Proteomes" id="UP000027821"/>
    </source>
</evidence>
<keyword evidence="9" id="KW-1185">Reference proteome</keyword>
<dbReference type="Gene3D" id="1.25.40.390">
    <property type="match status" value="1"/>
</dbReference>
<evidence type="ECO:0000256" key="5">
    <source>
        <dbReference type="ARBA" id="ARBA00023237"/>
    </source>
</evidence>
<comment type="subcellular location">
    <subcellularLocation>
        <location evidence="1">Cell outer membrane</location>
    </subcellularLocation>
</comment>
<dbReference type="InterPro" id="IPR012944">
    <property type="entry name" value="SusD_RagB_dom"/>
</dbReference>
<dbReference type="SUPFAM" id="SSF48452">
    <property type="entry name" value="TPR-like"/>
    <property type="match status" value="1"/>
</dbReference>
<accession>A0A074KUZ2</accession>
<keyword evidence="3" id="KW-0732">Signal</keyword>
<dbReference type="STRING" id="1048983.EL17_09810"/>
<comment type="caution">
    <text evidence="8">The sequence shown here is derived from an EMBL/GenBank/DDBJ whole genome shotgun (WGS) entry which is preliminary data.</text>
</comment>
<reference evidence="8 9" key="1">
    <citation type="submission" date="2014-04" db="EMBL/GenBank/DDBJ databases">
        <title>Characterization and application of a salt tolerant electro-active bacterium.</title>
        <authorList>
            <person name="Yang L."/>
            <person name="Wei S."/>
            <person name="Tay Q.X.M."/>
        </authorList>
    </citation>
    <scope>NUCLEOTIDE SEQUENCE [LARGE SCALE GENOMIC DNA]</scope>
    <source>
        <strain evidence="8 9">LY1</strain>
    </source>
</reference>
<dbReference type="RefSeq" id="WP_035073760.1">
    <property type="nucleotide sequence ID" value="NZ_JMIH01000018.1"/>
</dbReference>
<dbReference type="eggNOG" id="COG0561">
    <property type="taxonomic scope" value="Bacteria"/>
</dbReference>